<evidence type="ECO:0000313" key="3">
    <source>
        <dbReference type="WBParaSite" id="MBELARI_LOCUS15720"/>
    </source>
</evidence>
<dbReference type="InterPro" id="IPR005331">
    <property type="entry name" value="Sulfotransferase"/>
</dbReference>
<feature type="chain" id="PRO_5042291289" evidence="1">
    <location>
        <begin position="19"/>
        <end position="290"/>
    </location>
</feature>
<feature type="signal peptide" evidence="1">
    <location>
        <begin position="1"/>
        <end position="18"/>
    </location>
</feature>
<reference evidence="3" key="1">
    <citation type="submission" date="2024-02" db="UniProtKB">
        <authorList>
            <consortium name="WormBaseParasite"/>
        </authorList>
    </citation>
    <scope>IDENTIFICATION</scope>
</reference>
<evidence type="ECO:0000313" key="2">
    <source>
        <dbReference type="Proteomes" id="UP000887575"/>
    </source>
</evidence>
<evidence type="ECO:0000256" key="1">
    <source>
        <dbReference type="SAM" id="SignalP"/>
    </source>
</evidence>
<keyword evidence="2" id="KW-1185">Reference proteome</keyword>
<proteinExistence type="predicted"/>
<sequence length="290" mass="33830">MPAFIILLCFIFYYEVIALTPLPIQSNDGFCVSYKMGNLLYLGPAKTMTKMIGRVHCEMSFMKQKGSIDEQKSKKLAKANICYKEQQDEMIATAFAGPFNGWGGQKRFFIWRDPLDRFLSIYGHICRREHLCGSAGKNVHSFARGVYEMLKSGHAPDGSKDYLRLKHHAIPQSWYCDISKHRKTDQVIEYTKNSALMQKKLERVFRTSTVPKWMYKQALRRVVEAHVNDNKKLRGQYVQWRREILTHPNTLAYFKAIYHSDYTLFGKVPPGSPRKAVRRGTRRNWRLIHV</sequence>
<dbReference type="Proteomes" id="UP000887575">
    <property type="component" value="Unassembled WGS sequence"/>
</dbReference>
<organism evidence="2 3">
    <name type="scientific">Mesorhabditis belari</name>
    <dbReference type="NCBI Taxonomy" id="2138241"/>
    <lineage>
        <taxon>Eukaryota</taxon>
        <taxon>Metazoa</taxon>
        <taxon>Ecdysozoa</taxon>
        <taxon>Nematoda</taxon>
        <taxon>Chromadorea</taxon>
        <taxon>Rhabditida</taxon>
        <taxon>Rhabditina</taxon>
        <taxon>Rhabditomorpha</taxon>
        <taxon>Rhabditoidea</taxon>
        <taxon>Rhabditidae</taxon>
        <taxon>Mesorhabditinae</taxon>
        <taxon>Mesorhabditis</taxon>
    </lineage>
</organism>
<accession>A0AAF3J4I9</accession>
<dbReference type="GO" id="GO:0047756">
    <property type="term" value="F:chondroitin 4-sulfotransferase activity"/>
    <property type="evidence" value="ECO:0007669"/>
    <property type="project" value="InterPro"/>
</dbReference>
<protein>
    <submittedName>
        <fullName evidence="3">Uncharacterized protein</fullName>
    </submittedName>
</protein>
<dbReference type="Pfam" id="PF03567">
    <property type="entry name" value="Sulfotransfer_2"/>
    <property type="match status" value="1"/>
</dbReference>
<name>A0AAF3J4I9_9BILA</name>
<dbReference type="GO" id="GO:0016020">
    <property type="term" value="C:membrane"/>
    <property type="evidence" value="ECO:0007669"/>
    <property type="project" value="InterPro"/>
</dbReference>
<keyword evidence="1" id="KW-0732">Signal</keyword>
<dbReference type="WBParaSite" id="MBELARI_LOCUS15720">
    <property type="protein sequence ID" value="MBELARI_LOCUS15720"/>
    <property type="gene ID" value="MBELARI_LOCUS15720"/>
</dbReference>
<dbReference type="GO" id="GO:0050650">
    <property type="term" value="P:chondroitin sulfate proteoglycan biosynthetic process"/>
    <property type="evidence" value="ECO:0007669"/>
    <property type="project" value="InterPro"/>
</dbReference>
<dbReference type="AlphaFoldDB" id="A0AAF3J4I9"/>
<dbReference type="GO" id="GO:1902884">
    <property type="term" value="P:positive regulation of response to oxidative stress"/>
    <property type="evidence" value="ECO:0007669"/>
    <property type="project" value="InterPro"/>
</dbReference>
<dbReference type="InterPro" id="IPR007669">
    <property type="entry name" value="Chst-1-like"/>
</dbReference>
<dbReference type="PANTHER" id="PTHR22900:SF10">
    <property type="entry name" value="CARBOHYDRATE SULFOTRANSFERASE"/>
    <property type="match status" value="1"/>
</dbReference>
<dbReference type="PANTHER" id="PTHR22900">
    <property type="entry name" value="PROTEIN CBG14245-RELATED"/>
    <property type="match status" value="1"/>
</dbReference>